<name>A0ACC6UCU3_9BURK</name>
<keyword evidence="2" id="KW-1185">Reference proteome</keyword>
<proteinExistence type="predicted"/>
<gene>
    <name evidence="1" type="ORF">AB4Y32_37980</name>
</gene>
<protein>
    <submittedName>
        <fullName evidence="1">Tetratricopeptide repeat protein</fullName>
    </submittedName>
</protein>
<dbReference type="Proteomes" id="UP001558850">
    <property type="component" value="Unassembled WGS sequence"/>
</dbReference>
<sequence>DLGELEAAAKSYGKALALAPDYAQAYSNLGHVQREQGKLDEAIGSYRQAIALQPDLRAAHHGLSAVLRARGDLAGAAAGLRHAIDASDPHAHNDLASALCETGDLTGAEAHCRIALSLDPGFAVAHSNLGGVLRRQKRFTEAIESCRRAIQLDPQLAAAYGNLGDAYFGSEDFPAAALSYRHAIDLNFANADVHHNLAVVLFRQDQVDEALTSCREALSFKEATAQMHATFGDILSAKWKIGEALDSYRRAIELDPGLRFAHMGLMFNQASWSRCEPAQLLADSCRFGRSMALEAKPRVHEPVAAVARPLRVGFVSGDLRSHPVAVFIETLMRELDPQRVQIVAYSAQPSGDETTARLKPYFTAWREIGELSDEEAANLIERDGIDVLLDLSGHTKFNRLPLFVWKPAPVQATWLGYFATTGIAEINYILGDRHVLPVEEEWHFTEKPWRLPDSYLCFTPPPETVDVSPLPADTQRAITFGCLNNANKLNDGVVALWARVLLAIPGSRLVLKSAQFGQASFCENMTGRFGMYGITADRIVLLGQTYREQHLQTYHLMDIALDPFPYPGGTTSAESLWMGVPVLTRKGDRFLSHVGETIAHAVGMPEWIARDDDEYVAKAVAFARDMDALRVLRGTLRERLLASPLCDARRFARHFEDAMAGMHASVVKPASRTG</sequence>
<organism evidence="1 2">
    <name type="scientific">Paraburkholderia phymatum</name>
    <dbReference type="NCBI Taxonomy" id="148447"/>
    <lineage>
        <taxon>Bacteria</taxon>
        <taxon>Pseudomonadati</taxon>
        <taxon>Pseudomonadota</taxon>
        <taxon>Betaproteobacteria</taxon>
        <taxon>Burkholderiales</taxon>
        <taxon>Burkholderiaceae</taxon>
        <taxon>Paraburkholderia</taxon>
    </lineage>
</organism>
<comment type="caution">
    <text evidence="1">The sequence shown here is derived from an EMBL/GenBank/DDBJ whole genome shotgun (WGS) entry which is preliminary data.</text>
</comment>
<accession>A0ACC6UCU3</accession>
<evidence type="ECO:0000313" key="1">
    <source>
        <dbReference type="EMBL" id="MEX3937456.1"/>
    </source>
</evidence>
<evidence type="ECO:0000313" key="2">
    <source>
        <dbReference type="Proteomes" id="UP001558850"/>
    </source>
</evidence>
<feature type="non-terminal residue" evidence="1">
    <location>
        <position position="1"/>
    </location>
</feature>
<reference evidence="1" key="1">
    <citation type="submission" date="2024-07" db="EMBL/GenBank/DDBJ databases">
        <title>A survey of Mimosa microsymbionts across Brazilian biomes reveals a high diversity of Paraburkholderia nodulating endemic species, but also that Cupriavidus is common as a symbiont of widespread species.</title>
        <authorList>
            <person name="Rouws L."/>
            <person name="Barauna A."/>
            <person name="Beukes C."/>
            <person name="Rouws J.R.C."/>
            <person name="De Faria S.M."/>
            <person name="Gross E."/>
            <person name="Bueno Dos Reis Junior F."/>
            <person name="Simon M.F."/>
            <person name="Maluk M."/>
            <person name="Odee D.W."/>
            <person name="Kenicer G."/>
            <person name="Young J.P.W."/>
            <person name="Reis V.M."/>
            <person name="Zilli J."/>
            <person name="James E.K."/>
        </authorList>
    </citation>
    <scope>NUCLEOTIDE SEQUENCE</scope>
    <source>
        <strain evidence="1">EG181B</strain>
    </source>
</reference>
<dbReference type="EMBL" id="JBFRCH010000053">
    <property type="protein sequence ID" value="MEX3937456.1"/>
    <property type="molecule type" value="Genomic_DNA"/>
</dbReference>